<dbReference type="EMBL" id="CM037160">
    <property type="protein sequence ID" value="KAH7841634.1"/>
    <property type="molecule type" value="Genomic_DNA"/>
</dbReference>
<organism evidence="1 2">
    <name type="scientific">Vaccinium darrowii</name>
    <dbReference type="NCBI Taxonomy" id="229202"/>
    <lineage>
        <taxon>Eukaryota</taxon>
        <taxon>Viridiplantae</taxon>
        <taxon>Streptophyta</taxon>
        <taxon>Embryophyta</taxon>
        <taxon>Tracheophyta</taxon>
        <taxon>Spermatophyta</taxon>
        <taxon>Magnoliopsida</taxon>
        <taxon>eudicotyledons</taxon>
        <taxon>Gunneridae</taxon>
        <taxon>Pentapetalae</taxon>
        <taxon>asterids</taxon>
        <taxon>Ericales</taxon>
        <taxon>Ericaceae</taxon>
        <taxon>Vaccinioideae</taxon>
        <taxon>Vaccinieae</taxon>
        <taxon>Vaccinium</taxon>
    </lineage>
</organism>
<dbReference type="Proteomes" id="UP000828048">
    <property type="component" value="Chromosome 10"/>
</dbReference>
<sequence>MESHGTEQKVVDSQNNQTPKGTTFIRTCFNGLNALSGVGIISIPYALSQGGWFSLIILFGVAIVCCYTGILLRRCMDAAPLIKTYPDIGQLAFGAKGRALVSTLMYLELYLVAVEFLILEGDNLHKLFPNASFHIGGRTVGGKQCFVLLTSLVIMPTTWLRSLGLMAYVSAGGVLASLVLIGSVFWAGEVDGVGFHEKGMLWSWSGLPTTVSLFTFCYCGHAVFPTLCNSMKDRNQFPKVLLVCFVLSTISYGSMAVLGYLIFGQNLMSQITLNLRTQNMSSKIAIWTTLINPITKYAIVISPIATAIEDTYPFRDSRSISLLIRSAILISTVVVALTVPFFGYVMAFIGSFLSVTVSILLPCLCYLNIFKRYRRFGVELVLILSIVLVGTLVAVTGTYISLREIVKHMTQI</sequence>
<evidence type="ECO:0000313" key="2">
    <source>
        <dbReference type="Proteomes" id="UP000828048"/>
    </source>
</evidence>
<reference evidence="1 2" key="1">
    <citation type="journal article" date="2021" name="Hortic Res">
        <title>High-quality reference genome and annotation aids understanding of berry development for evergreen blueberry (Vaccinium darrowii).</title>
        <authorList>
            <person name="Yu J."/>
            <person name="Hulse-Kemp A.M."/>
            <person name="Babiker E."/>
            <person name="Staton M."/>
        </authorList>
    </citation>
    <scope>NUCLEOTIDE SEQUENCE [LARGE SCALE GENOMIC DNA]</scope>
    <source>
        <strain evidence="2">cv. NJ 8807/NJ 8810</strain>
        <tissue evidence="1">Young leaf</tissue>
    </source>
</reference>
<protein>
    <submittedName>
        <fullName evidence="1">Uncharacterized protein</fullName>
    </submittedName>
</protein>
<proteinExistence type="predicted"/>
<comment type="caution">
    <text evidence="1">The sequence shown here is derived from an EMBL/GenBank/DDBJ whole genome shotgun (WGS) entry which is preliminary data.</text>
</comment>
<evidence type="ECO:0000313" key="1">
    <source>
        <dbReference type="EMBL" id="KAH7841634.1"/>
    </source>
</evidence>
<keyword evidence="2" id="KW-1185">Reference proteome</keyword>
<gene>
    <name evidence="1" type="ORF">Vadar_032411</name>
</gene>
<accession>A0ACB7XLF1</accession>
<name>A0ACB7XLF1_9ERIC</name>